<dbReference type="Proteomes" id="UP000186601">
    <property type="component" value="Unassembled WGS sequence"/>
</dbReference>
<name>A0A2R6RHX2_9APHY</name>
<dbReference type="OrthoDB" id="3269398at2759"/>
<evidence type="ECO:0000313" key="2">
    <source>
        <dbReference type="EMBL" id="PSS29617.1"/>
    </source>
</evidence>
<sequence>MNSNTPIRRPRNWEVLQALESIDPPSPSPSYGSDFLASLSSMGEIPIILDPGICEGQEDDLQDSLHNVYRPVLMPTSLSNGTVGTFGPRRPLSNGCGIFVNTQGYRDSTGTLPPSPITPTRYSQFLAPSLSTSNNHKRTTDNSLLEASAYLSRSSIHISSPPAVTPGILATPSHSSEISSAASVSTPRSPNFGFDPYPSFLDDSVSTIAFAPGGSGLASPSARIELNTEAQDYALKHRWSQYRDKSLPPSTYSHSEQQFSGSLTSANRSPSPIRVVFSSNVHGVREGPLPGTRSTKSSGSCQSIRSVHSTSSGQTAHGPLPFPELSYSVPNLPGVLSWLANLVLELWIDQEGFRLIRPQFRLSEYSSPHTDDGAVDLVSALTFGTAEFCPLERQSFVFHHATLDSTPVLRKLTMASDDSRDYISRQASLIIKSNGVYSVSAAETFDTGPPSPRSSTHGVLPSQNDPLKLTWRFEYLVEDRRSDGSVIAKQGEKTLTPLSFSCSPGLLHPTHGKKIRLMQVMKKSLTPKLASAKVLSEAQSPDFLAPPSPQQEPILLLNGTKAMHRRAHSSSVGVSYENEDRDRALSEGPRIGLKKHRTVSLMMPSPHRTSEEQPLLPARVPSPKLFRHIVPPTELAVLLEARTDLNAIPIATHSLKPATRHRHGLLLK</sequence>
<feature type="region of interest" description="Disordered" evidence="1">
    <location>
        <begin position="284"/>
        <end position="315"/>
    </location>
</feature>
<proteinExistence type="predicted"/>
<feature type="compositionally biased region" description="Polar residues" evidence="1">
    <location>
        <begin position="453"/>
        <end position="462"/>
    </location>
</feature>
<feature type="region of interest" description="Disordered" evidence="1">
    <location>
        <begin position="443"/>
        <end position="462"/>
    </location>
</feature>
<gene>
    <name evidence="2" type="ORF">PHLCEN_2v2765</name>
</gene>
<comment type="caution">
    <text evidence="2">The sequence shown here is derived from an EMBL/GenBank/DDBJ whole genome shotgun (WGS) entry which is preliminary data.</text>
</comment>
<evidence type="ECO:0000256" key="1">
    <source>
        <dbReference type="SAM" id="MobiDB-lite"/>
    </source>
</evidence>
<accession>A0A2R6RHX2</accession>
<evidence type="ECO:0000313" key="3">
    <source>
        <dbReference type="Proteomes" id="UP000186601"/>
    </source>
</evidence>
<feature type="compositionally biased region" description="Polar residues" evidence="1">
    <location>
        <begin position="292"/>
        <end position="315"/>
    </location>
</feature>
<keyword evidence="3" id="KW-1185">Reference proteome</keyword>
<dbReference type="AlphaFoldDB" id="A0A2R6RHX2"/>
<reference evidence="2 3" key="1">
    <citation type="submission" date="2018-02" db="EMBL/GenBank/DDBJ databases">
        <title>Genome sequence of the basidiomycete white-rot fungus Phlebia centrifuga.</title>
        <authorList>
            <person name="Granchi Z."/>
            <person name="Peng M."/>
            <person name="de Vries R.P."/>
            <person name="Hilden K."/>
            <person name="Makela M.R."/>
            <person name="Grigoriev I."/>
            <person name="Riley R."/>
        </authorList>
    </citation>
    <scope>NUCLEOTIDE SEQUENCE [LARGE SCALE GENOMIC DNA]</scope>
    <source>
        <strain evidence="2 3">FBCC195</strain>
    </source>
</reference>
<dbReference type="EMBL" id="MLYV02000256">
    <property type="protein sequence ID" value="PSS29617.1"/>
    <property type="molecule type" value="Genomic_DNA"/>
</dbReference>
<feature type="compositionally biased region" description="Polar residues" evidence="1">
    <location>
        <begin position="248"/>
        <end position="268"/>
    </location>
</feature>
<feature type="region of interest" description="Disordered" evidence="1">
    <location>
        <begin position="245"/>
        <end position="268"/>
    </location>
</feature>
<organism evidence="2 3">
    <name type="scientific">Hermanssonia centrifuga</name>
    <dbReference type="NCBI Taxonomy" id="98765"/>
    <lineage>
        <taxon>Eukaryota</taxon>
        <taxon>Fungi</taxon>
        <taxon>Dikarya</taxon>
        <taxon>Basidiomycota</taxon>
        <taxon>Agaricomycotina</taxon>
        <taxon>Agaricomycetes</taxon>
        <taxon>Polyporales</taxon>
        <taxon>Meruliaceae</taxon>
        <taxon>Hermanssonia</taxon>
    </lineage>
</organism>
<protein>
    <submittedName>
        <fullName evidence="2">Uncharacterized protein</fullName>
    </submittedName>
</protein>